<protein>
    <submittedName>
        <fullName evidence="9">YeeE/YedE family integral membrane protein</fullName>
    </submittedName>
</protein>
<feature type="transmembrane region" description="Helical" evidence="8">
    <location>
        <begin position="74"/>
        <end position="95"/>
    </location>
</feature>
<feature type="transmembrane region" description="Helical" evidence="8">
    <location>
        <begin position="49"/>
        <end position="68"/>
    </location>
</feature>
<evidence type="ECO:0000256" key="4">
    <source>
        <dbReference type="ARBA" id="ARBA00022519"/>
    </source>
</evidence>
<dbReference type="AlphaFoldDB" id="A0A0E1RX43"/>
<keyword evidence="5 8" id="KW-0812">Transmembrane</keyword>
<dbReference type="Pfam" id="PF20398">
    <property type="entry name" value="DUF6691"/>
    <property type="match status" value="1"/>
</dbReference>
<dbReference type="InterPro" id="IPR007272">
    <property type="entry name" value="Sulf_transp_TsuA/YedE"/>
</dbReference>
<feature type="transmembrane region" description="Helical" evidence="8">
    <location>
        <begin position="278"/>
        <end position="296"/>
    </location>
</feature>
<evidence type="ECO:0000256" key="6">
    <source>
        <dbReference type="ARBA" id="ARBA00022989"/>
    </source>
</evidence>
<evidence type="ECO:0000313" key="10">
    <source>
        <dbReference type="Proteomes" id="UP000001261"/>
    </source>
</evidence>
<gene>
    <name evidence="9" type="ORF">CIMG_08830</name>
</gene>
<feature type="transmembrane region" description="Helical" evidence="8">
    <location>
        <begin position="230"/>
        <end position="247"/>
    </location>
</feature>
<dbReference type="OMA" id="CYTPVYP"/>
<dbReference type="GO" id="GO:0005886">
    <property type="term" value="C:plasma membrane"/>
    <property type="evidence" value="ECO:0007669"/>
    <property type="project" value="UniProtKB-SubCell"/>
</dbReference>
<dbReference type="VEuPathDB" id="FungiDB:CIMG_08830"/>
<accession>A0A0E1RX43</accession>
<feature type="transmembrane region" description="Helical" evidence="8">
    <location>
        <begin position="160"/>
        <end position="182"/>
    </location>
</feature>
<dbReference type="EMBL" id="GG704913">
    <property type="protein sequence ID" value="EAS30084.1"/>
    <property type="molecule type" value="Genomic_DNA"/>
</dbReference>
<dbReference type="KEGG" id="cim:CIMG_08830"/>
<reference evidence="10" key="1">
    <citation type="journal article" date="2009" name="Genome Res.">
        <title>Comparative genomic analyses of the human fungal pathogens Coccidioides and their relatives.</title>
        <authorList>
            <person name="Sharpton T.J."/>
            <person name="Stajich J.E."/>
            <person name="Rounsley S.D."/>
            <person name="Gardner M.J."/>
            <person name="Wortman J.R."/>
            <person name="Jordar V.S."/>
            <person name="Maiti R."/>
            <person name="Kodira C.D."/>
            <person name="Neafsey D.E."/>
            <person name="Zeng Q."/>
            <person name="Hung C.-Y."/>
            <person name="McMahan C."/>
            <person name="Muszewska A."/>
            <person name="Grynberg M."/>
            <person name="Mandel M.A."/>
            <person name="Kellner E.M."/>
            <person name="Barker B.M."/>
            <person name="Galgiani J.N."/>
            <person name="Orbach M.J."/>
            <person name="Kirkland T.N."/>
            <person name="Cole G.T."/>
            <person name="Henn M.R."/>
            <person name="Birren B.W."/>
            <person name="Taylor J.W."/>
        </authorList>
    </citation>
    <scope>NUCLEOTIDE SEQUENCE [LARGE SCALE GENOMIC DNA]</scope>
    <source>
        <strain evidence="10">RS</strain>
    </source>
</reference>
<keyword evidence="7 8" id="KW-0472">Membrane</keyword>
<evidence type="ECO:0000256" key="8">
    <source>
        <dbReference type="SAM" id="Phobius"/>
    </source>
</evidence>
<keyword evidence="3" id="KW-1003">Cell membrane</keyword>
<dbReference type="InterPro" id="IPR046513">
    <property type="entry name" value="DUF6691"/>
</dbReference>
<dbReference type="RefSeq" id="XP_001241667.1">
    <property type="nucleotide sequence ID" value="XM_001241666.2"/>
</dbReference>
<keyword evidence="10" id="KW-1185">Reference proteome</keyword>
<dbReference type="InParanoid" id="A0A0E1RX43"/>
<evidence type="ECO:0000256" key="3">
    <source>
        <dbReference type="ARBA" id="ARBA00022475"/>
    </source>
</evidence>
<dbReference type="PANTHER" id="PTHR30574">
    <property type="entry name" value="INNER MEMBRANE PROTEIN YEDE"/>
    <property type="match status" value="1"/>
</dbReference>
<proteinExistence type="predicted"/>
<evidence type="ECO:0000256" key="1">
    <source>
        <dbReference type="ARBA" id="ARBA00004429"/>
    </source>
</evidence>
<evidence type="ECO:0000256" key="7">
    <source>
        <dbReference type="ARBA" id="ARBA00023136"/>
    </source>
</evidence>
<keyword evidence="6 8" id="KW-1133">Transmembrane helix</keyword>
<feature type="transmembrane region" description="Helical" evidence="8">
    <location>
        <begin position="308"/>
        <end position="328"/>
    </location>
</feature>
<dbReference type="Proteomes" id="UP000001261">
    <property type="component" value="Unassembled WGS sequence"/>
</dbReference>
<keyword evidence="4" id="KW-0997">Cell inner membrane</keyword>
<dbReference type="GeneID" id="4560459"/>
<feature type="transmembrane region" description="Helical" evidence="8">
    <location>
        <begin position="116"/>
        <end position="140"/>
    </location>
</feature>
<evidence type="ECO:0000256" key="2">
    <source>
        <dbReference type="ARBA" id="ARBA00022448"/>
    </source>
</evidence>
<name>A0A0E1RX43_COCIM</name>
<sequence length="329" mass="34554">MFTPVDTALGALLLYQGSSGLLQHNGRVFGISGLLSGCVGRPGMDNIPIVLGIASSIVPVSLIAPSFLPSYPPLPAGLGAALGIAGTGFLVGWGTKNDNGCTSGHMLCGISRLSPRSIIATGIFFVTALITANSAVGAPIPACPGGQPCYTPSYPSNHDLGFISAAVIISQIVNSIIVPRFLRRDEKSAAIYSYIAGLQFGLGLLISGLANPAKVLGFFSWRDLSRFDPSLGLVMLFAVIPGILSYIRMKREYGNEKGKKPPTLTEYFQLPTKTVKDIDWRFVLGAMSFGVGWGLSGVCPGPGLLRSFLQPAFGALWMGGFWLGSLLGL</sequence>
<keyword evidence="2" id="KW-0813">Transport</keyword>
<evidence type="ECO:0000313" key="9">
    <source>
        <dbReference type="EMBL" id="EAS30084.1"/>
    </source>
</evidence>
<feature type="transmembrane region" description="Helical" evidence="8">
    <location>
        <begin position="189"/>
        <end position="210"/>
    </location>
</feature>
<dbReference type="PANTHER" id="PTHR30574:SF1">
    <property type="entry name" value="SULPHUR TRANSPORT DOMAIN-CONTAINING PROTEIN"/>
    <property type="match status" value="1"/>
</dbReference>
<evidence type="ECO:0000256" key="5">
    <source>
        <dbReference type="ARBA" id="ARBA00022692"/>
    </source>
</evidence>
<comment type="subcellular location">
    <subcellularLocation>
        <location evidence="1">Cell inner membrane</location>
        <topology evidence="1">Multi-pass membrane protein</topology>
    </subcellularLocation>
</comment>
<organism evidence="9 10">
    <name type="scientific">Coccidioides immitis (strain RS)</name>
    <name type="common">Valley fever fungus</name>
    <dbReference type="NCBI Taxonomy" id="246410"/>
    <lineage>
        <taxon>Eukaryota</taxon>
        <taxon>Fungi</taxon>
        <taxon>Dikarya</taxon>
        <taxon>Ascomycota</taxon>
        <taxon>Pezizomycotina</taxon>
        <taxon>Eurotiomycetes</taxon>
        <taxon>Eurotiomycetidae</taxon>
        <taxon>Onygenales</taxon>
        <taxon>Onygenaceae</taxon>
        <taxon>Coccidioides</taxon>
    </lineage>
</organism>
<dbReference type="OrthoDB" id="10254418at2759"/>
<reference evidence="10" key="2">
    <citation type="journal article" date="2010" name="Genome Res.">
        <title>Population genomic sequencing of Coccidioides fungi reveals recent hybridization and transposon control.</title>
        <authorList>
            <person name="Neafsey D.E."/>
            <person name="Barker B.M."/>
            <person name="Sharpton T.J."/>
            <person name="Stajich J.E."/>
            <person name="Park D.J."/>
            <person name="Whiston E."/>
            <person name="Hung C.-Y."/>
            <person name="McMahan C."/>
            <person name="White J."/>
            <person name="Sykes S."/>
            <person name="Heiman D."/>
            <person name="Young S."/>
            <person name="Zeng Q."/>
            <person name="Abouelleil A."/>
            <person name="Aftuck L."/>
            <person name="Bessette D."/>
            <person name="Brown A."/>
            <person name="FitzGerald M."/>
            <person name="Lui A."/>
            <person name="Macdonald J.P."/>
            <person name="Priest M."/>
            <person name="Orbach M.J."/>
            <person name="Galgiani J.N."/>
            <person name="Kirkland T.N."/>
            <person name="Cole G.T."/>
            <person name="Birren B.W."/>
            <person name="Henn M.R."/>
            <person name="Taylor J.W."/>
            <person name="Rounsley S.D."/>
        </authorList>
    </citation>
    <scope>GENOME REANNOTATION</scope>
    <source>
        <strain evidence="10">RS</strain>
    </source>
</reference>